<evidence type="ECO:0000256" key="1">
    <source>
        <dbReference type="SAM" id="Phobius"/>
    </source>
</evidence>
<keyword evidence="1" id="KW-1133">Transmembrane helix</keyword>
<keyword evidence="3" id="KW-1185">Reference proteome</keyword>
<dbReference type="OrthoDB" id="5244837at2"/>
<dbReference type="EMBL" id="RBIL01000001">
    <property type="protein sequence ID" value="RKQ90943.1"/>
    <property type="molecule type" value="Genomic_DNA"/>
</dbReference>
<dbReference type="RefSeq" id="WP_121248144.1">
    <property type="nucleotide sequence ID" value="NZ_RBIL01000001.1"/>
</dbReference>
<feature type="transmembrane region" description="Helical" evidence="1">
    <location>
        <begin position="6"/>
        <end position="25"/>
    </location>
</feature>
<dbReference type="Proteomes" id="UP000278962">
    <property type="component" value="Unassembled WGS sequence"/>
</dbReference>
<comment type="caution">
    <text evidence="2">The sequence shown here is derived from an EMBL/GenBank/DDBJ whole genome shotgun (WGS) entry which is preliminary data.</text>
</comment>
<proteinExistence type="predicted"/>
<gene>
    <name evidence="2" type="ORF">C8N24_0758</name>
</gene>
<dbReference type="AlphaFoldDB" id="A0A660LAP2"/>
<evidence type="ECO:0000313" key="2">
    <source>
        <dbReference type="EMBL" id="RKQ90943.1"/>
    </source>
</evidence>
<evidence type="ECO:0000313" key="3">
    <source>
        <dbReference type="Proteomes" id="UP000278962"/>
    </source>
</evidence>
<protein>
    <submittedName>
        <fullName evidence="2">Uncharacterized protein</fullName>
    </submittedName>
</protein>
<sequence>MPLLTLRYGIPFALVVGGFVLLFAIEDEIRWDGWAMLVGSGLSVLLLNWLFRLGVAGDEERDREEAAREYFGAHGHWPDEEQD</sequence>
<organism evidence="2 3">
    <name type="scientific">Solirubrobacter pauli</name>
    <dbReference type="NCBI Taxonomy" id="166793"/>
    <lineage>
        <taxon>Bacteria</taxon>
        <taxon>Bacillati</taxon>
        <taxon>Actinomycetota</taxon>
        <taxon>Thermoleophilia</taxon>
        <taxon>Solirubrobacterales</taxon>
        <taxon>Solirubrobacteraceae</taxon>
        <taxon>Solirubrobacter</taxon>
    </lineage>
</organism>
<reference evidence="2 3" key="1">
    <citation type="submission" date="2018-10" db="EMBL/GenBank/DDBJ databases">
        <title>Genomic Encyclopedia of Archaeal and Bacterial Type Strains, Phase II (KMG-II): from individual species to whole genera.</title>
        <authorList>
            <person name="Goeker M."/>
        </authorList>
    </citation>
    <scope>NUCLEOTIDE SEQUENCE [LARGE SCALE GENOMIC DNA]</scope>
    <source>
        <strain evidence="2 3">DSM 14954</strain>
    </source>
</reference>
<name>A0A660LAP2_9ACTN</name>
<keyword evidence="1" id="KW-0812">Transmembrane</keyword>
<feature type="transmembrane region" description="Helical" evidence="1">
    <location>
        <begin position="34"/>
        <end position="51"/>
    </location>
</feature>
<accession>A0A660LAP2</accession>
<keyword evidence="1" id="KW-0472">Membrane</keyword>